<name>A0ABN2B1W8_9ACTN</name>
<gene>
    <name evidence="2" type="ORF">GCM10009741_38230</name>
</gene>
<dbReference type="EMBL" id="BAAANC010000002">
    <property type="protein sequence ID" value="GAA1532282.1"/>
    <property type="molecule type" value="Genomic_DNA"/>
</dbReference>
<dbReference type="InterPro" id="IPR035986">
    <property type="entry name" value="PKD_dom_sf"/>
</dbReference>
<feature type="domain" description="PKD" evidence="1">
    <location>
        <begin position="81"/>
        <end position="126"/>
    </location>
</feature>
<dbReference type="SUPFAM" id="SSF49299">
    <property type="entry name" value="PKD domain"/>
    <property type="match status" value="1"/>
</dbReference>
<dbReference type="PROSITE" id="PS50093">
    <property type="entry name" value="PKD"/>
    <property type="match status" value="1"/>
</dbReference>
<evidence type="ECO:0000313" key="2">
    <source>
        <dbReference type="EMBL" id="GAA1532282.1"/>
    </source>
</evidence>
<evidence type="ECO:0000313" key="3">
    <source>
        <dbReference type="Proteomes" id="UP001500363"/>
    </source>
</evidence>
<dbReference type="CDD" id="cd00146">
    <property type="entry name" value="PKD"/>
    <property type="match status" value="1"/>
</dbReference>
<evidence type="ECO:0000259" key="1">
    <source>
        <dbReference type="PROSITE" id="PS50093"/>
    </source>
</evidence>
<reference evidence="2 3" key="1">
    <citation type="journal article" date="2019" name="Int. J. Syst. Evol. Microbiol.">
        <title>The Global Catalogue of Microorganisms (GCM) 10K type strain sequencing project: providing services to taxonomists for standard genome sequencing and annotation.</title>
        <authorList>
            <consortium name="The Broad Institute Genomics Platform"/>
            <consortium name="The Broad Institute Genome Sequencing Center for Infectious Disease"/>
            <person name="Wu L."/>
            <person name="Ma J."/>
        </authorList>
    </citation>
    <scope>NUCLEOTIDE SEQUENCE [LARGE SCALE GENOMIC DNA]</scope>
    <source>
        <strain evidence="2 3">JCM 14303</strain>
    </source>
</reference>
<organism evidence="2 3">
    <name type="scientific">Kribbella lupini</name>
    <dbReference type="NCBI Taxonomy" id="291602"/>
    <lineage>
        <taxon>Bacteria</taxon>
        <taxon>Bacillati</taxon>
        <taxon>Actinomycetota</taxon>
        <taxon>Actinomycetes</taxon>
        <taxon>Propionibacteriales</taxon>
        <taxon>Kribbellaceae</taxon>
        <taxon>Kribbella</taxon>
    </lineage>
</organism>
<dbReference type="InterPro" id="IPR013783">
    <property type="entry name" value="Ig-like_fold"/>
</dbReference>
<comment type="caution">
    <text evidence="2">The sequence shown here is derived from an EMBL/GenBank/DDBJ whole genome shotgun (WGS) entry which is preliminary data.</text>
</comment>
<dbReference type="Pfam" id="PF00801">
    <property type="entry name" value="PKD"/>
    <property type="match status" value="1"/>
</dbReference>
<sequence>MEPDQPTPSVPVQPDLPRPEDVTWEQVLSETKNVAFPGLRVKVQPADKTLVNLDTIVYTDQAEVTSTTVTLLGFPVVVEATPMSYTWRFGDGTTVTTESPGKPYPAKEITHKYLKRASVSITLTTNYAARFNVDGTGWQYIAGTVPITGPATPLQVQEAVPVLVDPPN</sequence>
<dbReference type="Gene3D" id="2.60.40.10">
    <property type="entry name" value="Immunoglobulins"/>
    <property type="match status" value="1"/>
</dbReference>
<dbReference type="Proteomes" id="UP001500363">
    <property type="component" value="Unassembled WGS sequence"/>
</dbReference>
<accession>A0ABN2B1W8</accession>
<keyword evidence="3" id="KW-1185">Reference proteome</keyword>
<dbReference type="RefSeq" id="WP_344175746.1">
    <property type="nucleotide sequence ID" value="NZ_BAAANC010000002.1"/>
</dbReference>
<protein>
    <recommendedName>
        <fullName evidence="1">PKD domain-containing protein</fullName>
    </recommendedName>
</protein>
<dbReference type="InterPro" id="IPR000601">
    <property type="entry name" value="PKD_dom"/>
</dbReference>
<proteinExistence type="predicted"/>